<organism evidence="12 13">
    <name type="scientific">Mycetocola lacteus</name>
    <dbReference type="NCBI Taxonomy" id="76637"/>
    <lineage>
        <taxon>Bacteria</taxon>
        <taxon>Bacillati</taxon>
        <taxon>Actinomycetota</taxon>
        <taxon>Actinomycetes</taxon>
        <taxon>Micrococcales</taxon>
        <taxon>Microbacteriaceae</taxon>
        <taxon>Mycetocola</taxon>
    </lineage>
</organism>
<keyword evidence="8 10" id="KW-0472">Membrane</keyword>
<feature type="transmembrane region" description="Helical" evidence="10">
    <location>
        <begin position="366"/>
        <end position="389"/>
    </location>
</feature>
<gene>
    <name evidence="12" type="ORF">D9V34_04800</name>
</gene>
<name>A0A3L7AVU9_9MICO</name>
<evidence type="ECO:0000313" key="13">
    <source>
        <dbReference type="Proteomes" id="UP000269438"/>
    </source>
</evidence>
<dbReference type="InterPro" id="IPR004841">
    <property type="entry name" value="AA-permease/SLC12A_dom"/>
</dbReference>
<dbReference type="InterPro" id="IPR004840">
    <property type="entry name" value="Amino_acid_permease_CS"/>
</dbReference>
<evidence type="ECO:0000256" key="3">
    <source>
        <dbReference type="ARBA" id="ARBA00022448"/>
    </source>
</evidence>
<dbReference type="Pfam" id="PF00324">
    <property type="entry name" value="AA_permease"/>
    <property type="match status" value="1"/>
</dbReference>
<keyword evidence="6" id="KW-0029">Amino-acid transport</keyword>
<evidence type="ECO:0000313" key="12">
    <source>
        <dbReference type="EMBL" id="RLP84115.1"/>
    </source>
</evidence>
<evidence type="ECO:0000256" key="1">
    <source>
        <dbReference type="ARBA" id="ARBA00004651"/>
    </source>
</evidence>
<feature type="transmembrane region" description="Helical" evidence="10">
    <location>
        <begin position="395"/>
        <end position="418"/>
    </location>
</feature>
<dbReference type="FunFam" id="1.20.1740.10:FF:000001">
    <property type="entry name" value="Amino acid permease"/>
    <property type="match status" value="1"/>
</dbReference>
<evidence type="ECO:0000256" key="4">
    <source>
        <dbReference type="ARBA" id="ARBA00022475"/>
    </source>
</evidence>
<evidence type="ECO:0000256" key="9">
    <source>
        <dbReference type="SAM" id="MobiDB-lite"/>
    </source>
</evidence>
<keyword evidence="3" id="KW-0813">Transport</keyword>
<evidence type="ECO:0000259" key="11">
    <source>
        <dbReference type="Pfam" id="PF00324"/>
    </source>
</evidence>
<dbReference type="Proteomes" id="UP000269438">
    <property type="component" value="Unassembled WGS sequence"/>
</dbReference>
<feature type="transmembrane region" description="Helical" evidence="10">
    <location>
        <begin position="321"/>
        <end position="345"/>
    </location>
</feature>
<feature type="transmembrane region" description="Helical" evidence="10">
    <location>
        <begin position="463"/>
        <end position="481"/>
    </location>
</feature>
<dbReference type="EMBL" id="RCUY01000002">
    <property type="protein sequence ID" value="RLP84115.1"/>
    <property type="molecule type" value="Genomic_DNA"/>
</dbReference>
<keyword evidence="13" id="KW-1185">Reference proteome</keyword>
<comment type="subcellular location">
    <subcellularLocation>
        <location evidence="1">Cell membrane</location>
        <topology evidence="1">Multi-pass membrane protein</topology>
    </subcellularLocation>
</comment>
<feature type="transmembrane region" description="Helical" evidence="10">
    <location>
        <begin position="69"/>
        <end position="93"/>
    </location>
</feature>
<dbReference type="PROSITE" id="PS00218">
    <property type="entry name" value="AMINO_ACID_PERMEASE_1"/>
    <property type="match status" value="1"/>
</dbReference>
<dbReference type="GO" id="GO:0055085">
    <property type="term" value="P:transmembrane transport"/>
    <property type="evidence" value="ECO:0007669"/>
    <property type="project" value="InterPro"/>
</dbReference>
<feature type="transmembrane region" description="Helical" evidence="10">
    <location>
        <begin position="225"/>
        <end position="250"/>
    </location>
</feature>
<comment type="caution">
    <text evidence="12">The sequence shown here is derived from an EMBL/GenBank/DDBJ whole genome shotgun (WGS) entry which is preliminary data.</text>
</comment>
<keyword evidence="7 10" id="KW-1133">Transmembrane helix</keyword>
<dbReference type="OrthoDB" id="5297508at2"/>
<dbReference type="AlphaFoldDB" id="A0A3L7AVU9"/>
<feature type="transmembrane region" description="Helical" evidence="10">
    <location>
        <begin position="439"/>
        <end position="457"/>
    </location>
</feature>
<evidence type="ECO:0000256" key="5">
    <source>
        <dbReference type="ARBA" id="ARBA00022692"/>
    </source>
</evidence>
<keyword evidence="5 10" id="KW-0812">Transmembrane</keyword>
<dbReference type="Gene3D" id="1.20.1740.10">
    <property type="entry name" value="Amino acid/polyamine transporter I"/>
    <property type="match status" value="1"/>
</dbReference>
<proteinExistence type="inferred from homology"/>
<feature type="transmembrane region" description="Helical" evidence="10">
    <location>
        <begin position="185"/>
        <end position="205"/>
    </location>
</feature>
<sequence length="504" mass="53995">MQRSQSGEHTRASAAGKTGAVPRAPFRDADTGYSTSLRPRHIQMIALGGAIGTGLFMGAGGRLHEAGPILVLVFLLCGIFVFFVLRALGELVLHRPTSGSFVSYAREFFGEKLAFVAGWMVFLNYVMTSIADVTAVALYLRFWGHLWAPLRDTPQWVLALIALAVMFAVNLVAVGVFGELEFWFSIIKVGTLIAFLIVGIVLLVLRAETDAGPVGWNMIAESGGWMPHGILPALVVFTGVVFAYASIELVGVAAGETSEPARVMPRAVNSVILRIAVFYVGSVLLLTLLLPTDQYRAGESPFVTFFARLGSAQTGEIVGSIMNLVVLTAALSGLNAGLYASGRILRSMSVNGSAPRFVGKLSKHRVPTGGITLTVACAVLGVGLNYLLPEAAFEIVIQVASIAVLMGWATIVLCQLRLYRLSRRGEIERPTFRMPGAPWSGYITLAFLGFALGSLGFSEQGRWVLVGSLALIPLLIIGWFLTRGRINAVARERALGISDAPVEL</sequence>
<feature type="transmembrane region" description="Helical" evidence="10">
    <location>
        <begin position="156"/>
        <end position="178"/>
    </location>
</feature>
<dbReference type="GO" id="GO:0006865">
    <property type="term" value="P:amino acid transport"/>
    <property type="evidence" value="ECO:0007669"/>
    <property type="project" value="UniProtKB-KW"/>
</dbReference>
<comment type="similarity">
    <text evidence="2">Belongs to the amino acid-polyamine-organocation (APC) superfamily. Amino acid transporter (AAT) (TC 2.A.3.1) family.</text>
</comment>
<keyword evidence="4" id="KW-1003">Cell membrane</keyword>
<feature type="transmembrane region" description="Helical" evidence="10">
    <location>
        <begin position="271"/>
        <end position="290"/>
    </location>
</feature>
<feature type="domain" description="Amino acid permease/ SLC12A" evidence="11">
    <location>
        <begin position="41"/>
        <end position="460"/>
    </location>
</feature>
<evidence type="ECO:0000256" key="2">
    <source>
        <dbReference type="ARBA" id="ARBA00008583"/>
    </source>
</evidence>
<dbReference type="PANTHER" id="PTHR43495:SF1">
    <property type="entry name" value="L-ASPARAGINE PERMEASE"/>
    <property type="match status" value="1"/>
</dbReference>
<protein>
    <submittedName>
        <fullName evidence="12">Amino acid permease</fullName>
    </submittedName>
</protein>
<feature type="region of interest" description="Disordered" evidence="9">
    <location>
        <begin position="1"/>
        <end position="27"/>
    </location>
</feature>
<evidence type="ECO:0000256" key="8">
    <source>
        <dbReference type="ARBA" id="ARBA00023136"/>
    </source>
</evidence>
<evidence type="ECO:0000256" key="7">
    <source>
        <dbReference type="ARBA" id="ARBA00022989"/>
    </source>
</evidence>
<dbReference type="PIRSF" id="PIRSF006060">
    <property type="entry name" value="AA_transporter"/>
    <property type="match status" value="1"/>
</dbReference>
<feature type="compositionally biased region" description="Basic and acidic residues" evidence="9">
    <location>
        <begin position="1"/>
        <end position="11"/>
    </location>
</feature>
<evidence type="ECO:0000256" key="10">
    <source>
        <dbReference type="SAM" id="Phobius"/>
    </source>
</evidence>
<feature type="transmembrane region" description="Helical" evidence="10">
    <location>
        <begin position="44"/>
        <end position="63"/>
    </location>
</feature>
<reference evidence="12 13" key="1">
    <citation type="submission" date="2018-10" db="EMBL/GenBank/DDBJ databases">
        <authorList>
            <person name="Li J."/>
        </authorList>
    </citation>
    <scope>NUCLEOTIDE SEQUENCE [LARGE SCALE GENOMIC DNA]</scope>
    <source>
        <strain evidence="12 13">JCM 11654</strain>
    </source>
</reference>
<evidence type="ECO:0000256" key="6">
    <source>
        <dbReference type="ARBA" id="ARBA00022970"/>
    </source>
</evidence>
<dbReference type="GO" id="GO:0005886">
    <property type="term" value="C:plasma membrane"/>
    <property type="evidence" value="ECO:0007669"/>
    <property type="project" value="UniProtKB-SubCell"/>
</dbReference>
<accession>A0A3L7AVU9</accession>
<dbReference type="PANTHER" id="PTHR43495">
    <property type="entry name" value="GABA PERMEASE"/>
    <property type="match status" value="1"/>
</dbReference>
<feature type="transmembrane region" description="Helical" evidence="10">
    <location>
        <begin position="113"/>
        <end position="140"/>
    </location>
</feature>